<sequence>MRISEDPGPGQRLGRYELLRLIGEGGMAQVWAARMEGSRGFHKVVALKTLIPALARDPQFQRMFLDEANLASKIHHRNVVEILDLGDTDGVLFLVMEWIDGQTMQRLLRPGLRPHPLAPAVAARIVADAAHGLHAAHELLDERGVPLGIVHRDVCPQNILIDRDGTVKVADFGIVKAFERLGDTTQTGEIKGKGEYMSPEQAQGHPVDRRSDIFSLGVVLFEAVTGALPFQVLHDLVLPQTGSVEPPRPTLAAPHCPLHLEEIILKALARDPRRRFQTAGEMAAALEDFLLRSSGVMTTAQVAEVLIARCGERMEEERQKIAAATAPQRRAGWRARPGAVLSASPLSESSPGSTRPGGRPGLGGLMRAGDALRPVALPWLVAAVSTGVAVASLMFVALSRPRGQRFQLDPIAVQIEPRAAVVRLNGVVLGVGSQVIARPQPGVSLSVEARSSDGASQTVEITSESPARIRLNLEQGAGHAEQGAGHAPGSPAPGPGGGAPSATR</sequence>
<evidence type="ECO:0000256" key="4">
    <source>
        <dbReference type="ARBA" id="ARBA00022840"/>
    </source>
</evidence>
<dbReference type="EMBL" id="CP012670">
    <property type="protein sequence ID" value="AUX27699.1"/>
    <property type="molecule type" value="Genomic_DNA"/>
</dbReference>
<evidence type="ECO:0000256" key="1">
    <source>
        <dbReference type="ARBA" id="ARBA00022679"/>
    </source>
</evidence>
<dbReference type="Proteomes" id="UP000295781">
    <property type="component" value="Chromosome"/>
</dbReference>
<dbReference type="InterPro" id="IPR017441">
    <property type="entry name" value="Protein_kinase_ATP_BS"/>
</dbReference>
<reference evidence="9 10" key="1">
    <citation type="submission" date="2015-09" db="EMBL/GenBank/DDBJ databases">
        <title>Sorangium comparison.</title>
        <authorList>
            <person name="Zaburannyi N."/>
            <person name="Bunk B."/>
            <person name="Overmann J."/>
            <person name="Mueller R."/>
        </authorList>
    </citation>
    <scope>NUCLEOTIDE SEQUENCE [LARGE SCALE GENOMIC DNA]</scope>
    <source>
        <strain evidence="9 10">So ceGT47</strain>
    </source>
</reference>
<evidence type="ECO:0000256" key="3">
    <source>
        <dbReference type="ARBA" id="ARBA00022777"/>
    </source>
</evidence>
<dbReference type="RefSeq" id="WP_129356145.1">
    <property type="nucleotide sequence ID" value="NZ_CP012670.1"/>
</dbReference>
<feature type="region of interest" description="Disordered" evidence="6">
    <location>
        <begin position="342"/>
        <end position="363"/>
    </location>
</feature>
<dbReference type="Gene3D" id="3.30.200.20">
    <property type="entry name" value="Phosphorylase Kinase, domain 1"/>
    <property type="match status" value="1"/>
</dbReference>
<feature type="domain" description="Protein kinase" evidence="8">
    <location>
        <begin position="16"/>
        <end position="290"/>
    </location>
</feature>
<feature type="compositionally biased region" description="Gly residues" evidence="6">
    <location>
        <begin position="495"/>
        <end position="504"/>
    </location>
</feature>
<organism evidence="9 10">
    <name type="scientific">Sorangium cellulosum</name>
    <name type="common">Polyangium cellulosum</name>
    <dbReference type="NCBI Taxonomy" id="56"/>
    <lineage>
        <taxon>Bacteria</taxon>
        <taxon>Pseudomonadati</taxon>
        <taxon>Myxococcota</taxon>
        <taxon>Polyangia</taxon>
        <taxon>Polyangiales</taxon>
        <taxon>Polyangiaceae</taxon>
        <taxon>Sorangium</taxon>
    </lineage>
</organism>
<evidence type="ECO:0000256" key="7">
    <source>
        <dbReference type="SAM" id="Phobius"/>
    </source>
</evidence>
<dbReference type="CDD" id="cd14014">
    <property type="entry name" value="STKc_PknB_like"/>
    <property type="match status" value="1"/>
</dbReference>
<dbReference type="GO" id="GO:0005524">
    <property type="term" value="F:ATP binding"/>
    <property type="evidence" value="ECO:0007669"/>
    <property type="project" value="UniProtKB-UniRule"/>
</dbReference>
<gene>
    <name evidence="9" type="ORF">SOCEGT47_082970</name>
</gene>
<evidence type="ECO:0000259" key="8">
    <source>
        <dbReference type="PROSITE" id="PS50011"/>
    </source>
</evidence>
<evidence type="ECO:0000256" key="2">
    <source>
        <dbReference type="ARBA" id="ARBA00022741"/>
    </source>
</evidence>
<feature type="compositionally biased region" description="Polar residues" evidence="6">
    <location>
        <begin position="453"/>
        <end position="465"/>
    </location>
</feature>
<accession>A0A4P2QDE0</accession>
<dbReference type="AlphaFoldDB" id="A0A4P2QDE0"/>
<dbReference type="PROSITE" id="PS00107">
    <property type="entry name" value="PROTEIN_KINASE_ATP"/>
    <property type="match status" value="1"/>
</dbReference>
<protein>
    <recommendedName>
        <fullName evidence="8">Protein kinase domain-containing protein</fullName>
    </recommendedName>
</protein>
<dbReference type="PROSITE" id="PS50011">
    <property type="entry name" value="PROTEIN_KINASE_DOM"/>
    <property type="match status" value="1"/>
</dbReference>
<dbReference type="InterPro" id="IPR008266">
    <property type="entry name" value="Tyr_kinase_AS"/>
</dbReference>
<keyword evidence="4 5" id="KW-0067">ATP-binding</keyword>
<dbReference type="InterPro" id="IPR000719">
    <property type="entry name" value="Prot_kinase_dom"/>
</dbReference>
<keyword evidence="7" id="KW-1133">Transmembrane helix</keyword>
<dbReference type="Pfam" id="PF00069">
    <property type="entry name" value="Pkinase"/>
    <property type="match status" value="1"/>
</dbReference>
<evidence type="ECO:0000313" key="10">
    <source>
        <dbReference type="Proteomes" id="UP000295781"/>
    </source>
</evidence>
<evidence type="ECO:0000313" key="9">
    <source>
        <dbReference type="EMBL" id="AUX27699.1"/>
    </source>
</evidence>
<dbReference type="GO" id="GO:0004674">
    <property type="term" value="F:protein serine/threonine kinase activity"/>
    <property type="evidence" value="ECO:0007669"/>
    <property type="project" value="TreeGrafter"/>
</dbReference>
<keyword evidence="7" id="KW-0472">Membrane</keyword>
<keyword evidence="1" id="KW-0808">Transferase</keyword>
<evidence type="ECO:0000256" key="5">
    <source>
        <dbReference type="PROSITE-ProRule" id="PRU10141"/>
    </source>
</evidence>
<proteinExistence type="predicted"/>
<dbReference type="OrthoDB" id="9801841at2"/>
<feature type="region of interest" description="Disordered" evidence="6">
    <location>
        <begin position="447"/>
        <end position="504"/>
    </location>
</feature>
<keyword evidence="7" id="KW-0812">Transmembrane</keyword>
<dbReference type="SUPFAM" id="SSF56112">
    <property type="entry name" value="Protein kinase-like (PK-like)"/>
    <property type="match status" value="1"/>
</dbReference>
<name>A0A4P2QDE0_SORCE</name>
<dbReference type="PANTHER" id="PTHR43289:SF6">
    <property type="entry name" value="SERINE_THREONINE-PROTEIN KINASE NEKL-3"/>
    <property type="match status" value="1"/>
</dbReference>
<evidence type="ECO:0000256" key="6">
    <source>
        <dbReference type="SAM" id="MobiDB-lite"/>
    </source>
</evidence>
<feature type="compositionally biased region" description="Low complexity" evidence="6">
    <location>
        <begin position="342"/>
        <end position="357"/>
    </location>
</feature>
<dbReference type="Gene3D" id="1.10.510.10">
    <property type="entry name" value="Transferase(Phosphotransferase) domain 1"/>
    <property type="match status" value="1"/>
</dbReference>
<dbReference type="PROSITE" id="PS00109">
    <property type="entry name" value="PROTEIN_KINASE_TYR"/>
    <property type="match status" value="1"/>
</dbReference>
<feature type="binding site" evidence="5">
    <location>
        <position position="48"/>
    </location>
    <ligand>
        <name>ATP</name>
        <dbReference type="ChEBI" id="CHEBI:30616"/>
    </ligand>
</feature>
<dbReference type="PANTHER" id="PTHR43289">
    <property type="entry name" value="MITOGEN-ACTIVATED PROTEIN KINASE KINASE KINASE 20-RELATED"/>
    <property type="match status" value="1"/>
</dbReference>
<feature type="compositionally biased region" description="Low complexity" evidence="6">
    <location>
        <begin position="474"/>
        <end position="489"/>
    </location>
</feature>
<dbReference type="InterPro" id="IPR011009">
    <property type="entry name" value="Kinase-like_dom_sf"/>
</dbReference>
<feature type="transmembrane region" description="Helical" evidence="7">
    <location>
        <begin position="376"/>
        <end position="398"/>
    </location>
</feature>
<keyword evidence="2 5" id="KW-0547">Nucleotide-binding</keyword>
<keyword evidence="3" id="KW-0418">Kinase</keyword>